<feature type="region of interest" description="Disordered" evidence="1">
    <location>
        <begin position="1"/>
        <end position="55"/>
    </location>
</feature>
<feature type="compositionally biased region" description="Polar residues" evidence="1">
    <location>
        <begin position="45"/>
        <end position="55"/>
    </location>
</feature>
<accession>A0ABN0GAV6</accession>
<proteinExistence type="predicted"/>
<keyword evidence="3" id="KW-1185">Reference proteome</keyword>
<gene>
    <name evidence="2" type="ORF">A33K_12821</name>
</gene>
<dbReference type="Proteomes" id="UP000004682">
    <property type="component" value="Unassembled WGS sequence"/>
</dbReference>
<evidence type="ECO:0000313" key="2">
    <source>
        <dbReference type="EMBL" id="EIP89242.1"/>
    </source>
</evidence>
<sequence length="55" mass="5679">MRCTAARSSPGACDMPNLTMPGDASAPLKKCVARRPEESDHATLNFPTASASSTA</sequence>
<organism evidence="2 3">
    <name type="scientific">Burkholderia humptydooensis MSMB43</name>
    <dbReference type="NCBI Taxonomy" id="441157"/>
    <lineage>
        <taxon>Bacteria</taxon>
        <taxon>Pseudomonadati</taxon>
        <taxon>Pseudomonadota</taxon>
        <taxon>Betaproteobacteria</taxon>
        <taxon>Burkholderiales</taxon>
        <taxon>Burkholderiaceae</taxon>
        <taxon>Burkholderia</taxon>
        <taxon>pseudomallei group</taxon>
    </lineage>
</organism>
<reference evidence="3" key="1">
    <citation type="journal article" date="2012" name="J. Bacteriol.">
        <title>Revised Genome Sequence of Burkholderia thailandensis MSMB43 with Improved Annotation.</title>
        <authorList>
            <person name="Zhuo Y."/>
            <person name="Liu L."/>
            <person name="Wang Q."/>
            <person name="Liu X."/>
            <person name="Ren B."/>
            <person name="Liu M."/>
            <person name="Ni P."/>
            <person name="Cheng Y.Q."/>
            <person name="Zhang L."/>
        </authorList>
    </citation>
    <scope>NUCLEOTIDE SEQUENCE [LARGE SCALE GENOMIC DNA]</scope>
    <source>
        <strain evidence="3">MSMB43</strain>
    </source>
</reference>
<evidence type="ECO:0000313" key="3">
    <source>
        <dbReference type="Proteomes" id="UP000004682"/>
    </source>
</evidence>
<evidence type="ECO:0000256" key="1">
    <source>
        <dbReference type="SAM" id="MobiDB-lite"/>
    </source>
</evidence>
<protein>
    <submittedName>
        <fullName evidence="2">Uncharacterized protein</fullName>
    </submittedName>
</protein>
<name>A0ABN0GAV6_9BURK</name>
<dbReference type="EMBL" id="JH692061">
    <property type="protein sequence ID" value="EIP89242.1"/>
    <property type="molecule type" value="Genomic_DNA"/>
</dbReference>